<sequence length="189" mass="21009">MIRVKHDWENTDCDAVHACGRPPLARPRAPRRTAPHCTPRSAPAGLVLCSLSQLTDGWVGAIRANGKAMIRRRPTAVAVTYRRPRARLPGTVCARLSSGASLTRPACPRGRWPPPGLARPLYPSRGAALLPQPRRVSKTFCGLLEGSTRYHQSTSVHHPTSSYEKHSRAPAQLYLPRRDRKPERRPRRA</sequence>
<dbReference type="AlphaFoldDB" id="A0A8T0MRA2"/>
<evidence type="ECO:0000313" key="3">
    <source>
        <dbReference type="Proteomes" id="UP000823388"/>
    </source>
</evidence>
<dbReference type="EMBL" id="CM029054">
    <property type="protein sequence ID" value="KAG2539637.1"/>
    <property type="molecule type" value="Genomic_DNA"/>
</dbReference>
<protein>
    <submittedName>
        <fullName evidence="2">Uncharacterized protein</fullName>
    </submittedName>
</protein>
<keyword evidence="3" id="KW-1185">Reference proteome</keyword>
<name>A0A8T0MRA2_PANVG</name>
<feature type="compositionally biased region" description="Polar residues" evidence="1">
    <location>
        <begin position="151"/>
        <end position="162"/>
    </location>
</feature>
<evidence type="ECO:0000256" key="1">
    <source>
        <dbReference type="SAM" id="MobiDB-lite"/>
    </source>
</evidence>
<accession>A0A8T0MRA2</accession>
<dbReference type="Proteomes" id="UP000823388">
    <property type="component" value="Chromosome 9N"/>
</dbReference>
<comment type="caution">
    <text evidence="2">The sequence shown here is derived from an EMBL/GenBank/DDBJ whole genome shotgun (WGS) entry which is preliminary data.</text>
</comment>
<gene>
    <name evidence="2" type="ORF">PVAP13_9NG483914</name>
</gene>
<organism evidence="2 3">
    <name type="scientific">Panicum virgatum</name>
    <name type="common">Blackwell switchgrass</name>
    <dbReference type="NCBI Taxonomy" id="38727"/>
    <lineage>
        <taxon>Eukaryota</taxon>
        <taxon>Viridiplantae</taxon>
        <taxon>Streptophyta</taxon>
        <taxon>Embryophyta</taxon>
        <taxon>Tracheophyta</taxon>
        <taxon>Spermatophyta</taxon>
        <taxon>Magnoliopsida</taxon>
        <taxon>Liliopsida</taxon>
        <taxon>Poales</taxon>
        <taxon>Poaceae</taxon>
        <taxon>PACMAD clade</taxon>
        <taxon>Panicoideae</taxon>
        <taxon>Panicodae</taxon>
        <taxon>Paniceae</taxon>
        <taxon>Panicinae</taxon>
        <taxon>Panicum</taxon>
        <taxon>Panicum sect. Hiantes</taxon>
    </lineage>
</organism>
<evidence type="ECO:0000313" key="2">
    <source>
        <dbReference type="EMBL" id="KAG2539637.1"/>
    </source>
</evidence>
<proteinExistence type="predicted"/>
<feature type="region of interest" description="Disordered" evidence="1">
    <location>
        <begin position="151"/>
        <end position="189"/>
    </location>
</feature>
<reference evidence="2" key="1">
    <citation type="submission" date="2020-05" db="EMBL/GenBank/DDBJ databases">
        <title>WGS assembly of Panicum virgatum.</title>
        <authorList>
            <person name="Lovell J.T."/>
            <person name="Jenkins J."/>
            <person name="Shu S."/>
            <person name="Juenger T.E."/>
            <person name="Schmutz J."/>
        </authorList>
    </citation>
    <scope>NUCLEOTIDE SEQUENCE</scope>
    <source>
        <strain evidence="2">AP13</strain>
    </source>
</reference>